<dbReference type="InterPro" id="IPR012902">
    <property type="entry name" value="N_methyl_site"/>
</dbReference>
<dbReference type="Proteomes" id="UP000471298">
    <property type="component" value="Unassembled WGS sequence"/>
</dbReference>
<sequence>MKINKNKGFTLLELMVVVAIAAIMVALAAPSLSRTYQNQQLEGGKDLFLRHLSQARLEAMSRGERVALCSANAAMDDCDLAANAAAATASARFWGSGWIMFVDRNGNGAVDDGEVIIQKGTTVARDVGVWQGNPVNGLIGYVGYGPSGRGYTRTAAGISQNVRTRFCMVDRRFTVGVNERYFREISIDFLGRVRDRSRTGEQLGSSTAANGPQCVGGANLCSQVQPGGISVCRKEAGL</sequence>
<accession>A0A6N7F094</accession>
<protein>
    <recommendedName>
        <fullName evidence="2">Type II secretion system protein H</fullName>
    </recommendedName>
    <alternativeName>
        <fullName evidence="10">General secretion pathway protein H</fullName>
    </alternativeName>
</protein>
<dbReference type="InterPro" id="IPR045584">
    <property type="entry name" value="Pilin-like"/>
</dbReference>
<dbReference type="Pfam" id="PF12019">
    <property type="entry name" value="GspH"/>
    <property type="match status" value="1"/>
</dbReference>
<evidence type="ECO:0000313" key="12">
    <source>
        <dbReference type="EMBL" id="MPV85266.1"/>
    </source>
</evidence>
<evidence type="ECO:0000256" key="3">
    <source>
        <dbReference type="ARBA" id="ARBA00022475"/>
    </source>
</evidence>
<comment type="subcellular location">
    <subcellularLocation>
        <location evidence="1">Cell inner membrane</location>
        <topology evidence="1">Single-pass membrane protein</topology>
    </subcellularLocation>
</comment>
<keyword evidence="7" id="KW-1133">Transmembrane helix</keyword>
<dbReference type="InParanoid" id="A0A6N7F094"/>
<proteinExistence type="inferred from homology"/>
<dbReference type="GO" id="GO:0015627">
    <property type="term" value="C:type II protein secretion system complex"/>
    <property type="evidence" value="ECO:0007669"/>
    <property type="project" value="InterPro"/>
</dbReference>
<keyword evidence="8" id="KW-0472">Membrane</keyword>
<comment type="caution">
    <text evidence="12">The sequence shown here is derived from an EMBL/GenBank/DDBJ whole genome shotgun (WGS) entry which is preliminary data.</text>
</comment>
<keyword evidence="4" id="KW-0488">Methylation</keyword>
<evidence type="ECO:0000256" key="2">
    <source>
        <dbReference type="ARBA" id="ARBA00021549"/>
    </source>
</evidence>
<dbReference type="PROSITE" id="PS00409">
    <property type="entry name" value="PROKAR_NTER_METHYL"/>
    <property type="match status" value="1"/>
</dbReference>
<name>A0A6N7F094_9GAMM</name>
<dbReference type="EMBL" id="WHNW01000001">
    <property type="protein sequence ID" value="MPV85266.1"/>
    <property type="molecule type" value="Genomic_DNA"/>
</dbReference>
<evidence type="ECO:0000256" key="8">
    <source>
        <dbReference type="ARBA" id="ARBA00023136"/>
    </source>
</evidence>
<keyword evidence="3" id="KW-1003">Cell membrane</keyword>
<dbReference type="SUPFAM" id="SSF54523">
    <property type="entry name" value="Pili subunits"/>
    <property type="match status" value="1"/>
</dbReference>
<dbReference type="NCBIfam" id="TIGR02532">
    <property type="entry name" value="IV_pilin_GFxxxE"/>
    <property type="match status" value="1"/>
</dbReference>
<organism evidence="12 13">
    <name type="scientific">Ostreibacterium oceani</name>
    <dbReference type="NCBI Taxonomy" id="2654998"/>
    <lineage>
        <taxon>Bacteria</taxon>
        <taxon>Pseudomonadati</taxon>
        <taxon>Pseudomonadota</taxon>
        <taxon>Gammaproteobacteria</taxon>
        <taxon>Cardiobacteriales</taxon>
        <taxon>Ostreibacteriaceae</taxon>
        <taxon>Ostreibacterium</taxon>
    </lineage>
</organism>
<dbReference type="GO" id="GO:0015628">
    <property type="term" value="P:protein secretion by the type II secretion system"/>
    <property type="evidence" value="ECO:0007669"/>
    <property type="project" value="InterPro"/>
</dbReference>
<keyword evidence="5" id="KW-0997">Cell inner membrane</keyword>
<dbReference type="AlphaFoldDB" id="A0A6N7F094"/>
<dbReference type="Pfam" id="PF07963">
    <property type="entry name" value="N_methyl"/>
    <property type="match status" value="1"/>
</dbReference>
<dbReference type="RefSeq" id="WP_152808350.1">
    <property type="nucleotide sequence ID" value="NZ_WHNW01000001.1"/>
</dbReference>
<evidence type="ECO:0000256" key="9">
    <source>
        <dbReference type="ARBA" id="ARBA00025772"/>
    </source>
</evidence>
<dbReference type="GO" id="GO:0005886">
    <property type="term" value="C:plasma membrane"/>
    <property type="evidence" value="ECO:0007669"/>
    <property type="project" value="UniProtKB-SubCell"/>
</dbReference>
<evidence type="ECO:0000259" key="11">
    <source>
        <dbReference type="Pfam" id="PF12019"/>
    </source>
</evidence>
<evidence type="ECO:0000313" key="13">
    <source>
        <dbReference type="Proteomes" id="UP000471298"/>
    </source>
</evidence>
<evidence type="ECO:0000256" key="1">
    <source>
        <dbReference type="ARBA" id="ARBA00004377"/>
    </source>
</evidence>
<reference evidence="12 13" key="1">
    <citation type="submission" date="2019-10" db="EMBL/GenBank/DDBJ databases">
        <title>Cardiobacteriales fam. a chemoheterotrophic member of the order Cardiobacteriales, and proposal of Cardiobacteriales fam. nov.</title>
        <authorList>
            <person name="Wang C."/>
        </authorList>
    </citation>
    <scope>NUCLEOTIDE SEQUENCE [LARGE SCALE GENOMIC DNA]</scope>
    <source>
        <strain evidence="12 13">ML27</strain>
    </source>
</reference>
<feature type="domain" description="General secretion pathway GspH" evidence="11">
    <location>
        <begin position="48"/>
        <end position="167"/>
    </location>
</feature>
<dbReference type="InterPro" id="IPR022346">
    <property type="entry name" value="T2SS_GspH"/>
</dbReference>
<keyword evidence="13" id="KW-1185">Reference proteome</keyword>
<evidence type="ECO:0000256" key="5">
    <source>
        <dbReference type="ARBA" id="ARBA00022519"/>
    </source>
</evidence>
<comment type="similarity">
    <text evidence="9">Belongs to the GSP H family.</text>
</comment>
<evidence type="ECO:0000256" key="4">
    <source>
        <dbReference type="ARBA" id="ARBA00022481"/>
    </source>
</evidence>
<evidence type="ECO:0000256" key="10">
    <source>
        <dbReference type="ARBA" id="ARBA00030775"/>
    </source>
</evidence>
<evidence type="ECO:0000256" key="7">
    <source>
        <dbReference type="ARBA" id="ARBA00022989"/>
    </source>
</evidence>
<keyword evidence="6" id="KW-0812">Transmembrane</keyword>
<gene>
    <name evidence="12" type="ORF">GCU85_00780</name>
</gene>
<dbReference type="Gene3D" id="3.55.40.10">
    <property type="entry name" value="minor pseudopilin epsh domain"/>
    <property type="match status" value="1"/>
</dbReference>
<evidence type="ECO:0000256" key="6">
    <source>
        <dbReference type="ARBA" id="ARBA00022692"/>
    </source>
</evidence>